<dbReference type="PROSITE" id="PS50088">
    <property type="entry name" value="ANK_REPEAT"/>
    <property type="match status" value="1"/>
</dbReference>
<sequence>MGNVIARLLKDFGMKIDARAYDTGYTPLHMAAYTKYPDPATLEQLLAAGASVNQLSYYALDIMRFLLDNGAQMEPPDQYRDKHVHNCVDLLLREGAKVDALTFGHFLNKEHFDLCRKFISVGRAAHDATSVWTHYFLQVSDHAPLSSKEVCFGFLWDHFRPPIVDGSFTCNEREYKNWMNLLGKLVSSEVLALQAVTQLLHDVYSKPETYMGGSDLIIRLLGNFRYIHSQHFKLLENFVNRGLSVTDRCKDVFKRWSVQDFDHLIRYLCENGLTLTEKCHNRRGLLDTASQDNMHYLFSRSEIMACYRRRLQAVDADRVLKHEQFQILDNLERNALLYEQEVGDL</sequence>
<dbReference type="Proteomes" id="UP000028045">
    <property type="component" value="Unassembled WGS sequence"/>
</dbReference>
<proteinExistence type="predicted"/>
<dbReference type="InterPro" id="IPR002110">
    <property type="entry name" value="Ankyrin_rpt"/>
</dbReference>
<gene>
    <name evidence="2" type="ORF">S7711_03394</name>
</gene>
<dbReference type="HOGENOM" id="CLU_842425_0_0_1"/>
<dbReference type="OrthoDB" id="10413389at2759"/>
<dbReference type="PROSITE" id="PS50297">
    <property type="entry name" value="ANK_REP_REGION"/>
    <property type="match status" value="1"/>
</dbReference>
<evidence type="ECO:0000313" key="3">
    <source>
        <dbReference type="Proteomes" id="UP000028045"/>
    </source>
</evidence>
<name>A0A084AXZ4_STACB</name>
<dbReference type="AlphaFoldDB" id="A0A084AXZ4"/>
<dbReference type="Gene3D" id="1.25.40.20">
    <property type="entry name" value="Ankyrin repeat-containing domain"/>
    <property type="match status" value="1"/>
</dbReference>
<protein>
    <submittedName>
        <fullName evidence="2">Uncharacterized protein</fullName>
    </submittedName>
</protein>
<reference evidence="2 3" key="1">
    <citation type="journal article" date="2014" name="BMC Genomics">
        <title>Comparative genome sequencing reveals chemotype-specific gene clusters in the toxigenic black mold Stachybotrys.</title>
        <authorList>
            <person name="Semeiks J."/>
            <person name="Borek D."/>
            <person name="Otwinowski Z."/>
            <person name="Grishin N.V."/>
        </authorList>
    </citation>
    <scope>NUCLEOTIDE SEQUENCE [LARGE SCALE GENOMIC DNA]</scope>
    <source>
        <strain evidence="3">CBS 109288 / IBT 7711</strain>
    </source>
</reference>
<dbReference type="SUPFAM" id="SSF48403">
    <property type="entry name" value="Ankyrin repeat"/>
    <property type="match status" value="1"/>
</dbReference>
<accession>A0A084AXZ4</accession>
<dbReference type="Pfam" id="PF00023">
    <property type="entry name" value="Ank"/>
    <property type="match status" value="1"/>
</dbReference>
<organism evidence="2 3">
    <name type="scientific">Stachybotrys chartarum (strain CBS 109288 / IBT 7711)</name>
    <name type="common">Toxic black mold</name>
    <name type="synonym">Stilbospora chartarum</name>
    <dbReference type="NCBI Taxonomy" id="1280523"/>
    <lineage>
        <taxon>Eukaryota</taxon>
        <taxon>Fungi</taxon>
        <taxon>Dikarya</taxon>
        <taxon>Ascomycota</taxon>
        <taxon>Pezizomycotina</taxon>
        <taxon>Sordariomycetes</taxon>
        <taxon>Hypocreomycetidae</taxon>
        <taxon>Hypocreales</taxon>
        <taxon>Stachybotryaceae</taxon>
        <taxon>Stachybotrys</taxon>
    </lineage>
</organism>
<feature type="repeat" description="ANK" evidence="1">
    <location>
        <begin position="23"/>
        <end position="57"/>
    </location>
</feature>
<dbReference type="EMBL" id="KL648458">
    <property type="protein sequence ID" value="KEY70173.1"/>
    <property type="molecule type" value="Genomic_DNA"/>
</dbReference>
<evidence type="ECO:0000313" key="2">
    <source>
        <dbReference type="EMBL" id="KEY70173.1"/>
    </source>
</evidence>
<evidence type="ECO:0000256" key="1">
    <source>
        <dbReference type="PROSITE-ProRule" id="PRU00023"/>
    </source>
</evidence>
<dbReference type="InterPro" id="IPR036770">
    <property type="entry name" value="Ankyrin_rpt-contain_sf"/>
</dbReference>
<keyword evidence="3" id="KW-1185">Reference proteome</keyword>
<keyword evidence="1" id="KW-0040">ANK repeat</keyword>